<evidence type="ECO:0000313" key="4">
    <source>
        <dbReference type="EMBL" id="SFT42853.1"/>
    </source>
</evidence>
<protein>
    <submittedName>
        <fullName evidence="4">Periplasmic chaperone for outer membrane proteins SurA</fullName>
    </submittedName>
</protein>
<sequence>MCLWDGELNKMKLTRFCASLVVVASMLAPVGPMLTSAEAASKIVAVVNGRPITSYELQQRSKLISLTTRAPSSVAKRKAKDELIDEALKLEEAKRVGVSISDSKVDDAFATIAQRVKLSPSQFKQALSQSGVNPRTLKNRLRAEISWSEVVMQRFRATVRINESDVIAALQGKESKDDSGDTSVEYDLQRIIFVVPKNSSKSFKNKRVAEMKKLRARFTSCEEGTRIASGLNEVVVRPIGKRLETDLPAAFVQKLNKISIGRVTAPTPVDSGFEMIALCGKETIDSDATARSTIEGELRNKKGQQLSRRYLRDLRSNAVIEQR</sequence>
<accession>A0A1I6XXP8</accession>
<dbReference type="Gene3D" id="1.10.4030.10">
    <property type="entry name" value="Porin chaperone SurA, peptide-binding domain"/>
    <property type="match status" value="1"/>
</dbReference>
<keyword evidence="2" id="KW-0697">Rotamase</keyword>
<proteinExistence type="predicted"/>
<organism evidence="4 5">
    <name type="scientific">Pseudovibrio denitrificans</name>
    <dbReference type="NCBI Taxonomy" id="258256"/>
    <lineage>
        <taxon>Bacteria</taxon>
        <taxon>Pseudomonadati</taxon>
        <taxon>Pseudomonadota</taxon>
        <taxon>Alphaproteobacteria</taxon>
        <taxon>Hyphomicrobiales</taxon>
        <taxon>Stappiaceae</taxon>
        <taxon>Pseudovibrio</taxon>
    </lineage>
</organism>
<keyword evidence="1" id="KW-0732">Signal</keyword>
<gene>
    <name evidence="4" type="ORF">SAMN05444141_101496</name>
</gene>
<dbReference type="InterPro" id="IPR015391">
    <property type="entry name" value="SurA_N"/>
</dbReference>
<dbReference type="GO" id="GO:0003755">
    <property type="term" value="F:peptidyl-prolyl cis-trans isomerase activity"/>
    <property type="evidence" value="ECO:0007669"/>
    <property type="project" value="UniProtKB-KW"/>
</dbReference>
<reference evidence="5" key="1">
    <citation type="submission" date="2016-10" db="EMBL/GenBank/DDBJ databases">
        <authorList>
            <person name="Varghese N."/>
            <person name="Submissions S."/>
        </authorList>
    </citation>
    <scope>NUCLEOTIDE SEQUENCE [LARGE SCALE GENOMIC DNA]</scope>
    <source>
        <strain evidence="5">DSM 17465</strain>
    </source>
</reference>
<dbReference type="AlphaFoldDB" id="A0A1I6XXP8"/>
<dbReference type="InterPro" id="IPR050280">
    <property type="entry name" value="OMP_Chaperone_SurA"/>
</dbReference>
<feature type="domain" description="SurA N-terminal" evidence="3">
    <location>
        <begin position="42"/>
        <end position="150"/>
    </location>
</feature>
<dbReference type="EMBL" id="FPBD01000001">
    <property type="protein sequence ID" value="SFT42853.1"/>
    <property type="molecule type" value="Genomic_DNA"/>
</dbReference>
<evidence type="ECO:0000313" key="5">
    <source>
        <dbReference type="Proteomes" id="UP000183371"/>
    </source>
</evidence>
<keyword evidence="5" id="KW-1185">Reference proteome</keyword>
<dbReference type="PANTHER" id="PTHR47637:SF1">
    <property type="entry name" value="CHAPERONE SURA"/>
    <property type="match status" value="1"/>
</dbReference>
<evidence type="ECO:0000256" key="1">
    <source>
        <dbReference type="ARBA" id="ARBA00022729"/>
    </source>
</evidence>
<evidence type="ECO:0000256" key="2">
    <source>
        <dbReference type="ARBA" id="ARBA00023110"/>
    </source>
</evidence>
<dbReference type="InterPro" id="IPR027304">
    <property type="entry name" value="Trigger_fact/SurA_dom_sf"/>
</dbReference>
<dbReference type="SUPFAM" id="SSF109998">
    <property type="entry name" value="Triger factor/SurA peptide-binding domain-like"/>
    <property type="match status" value="1"/>
</dbReference>
<name>A0A1I6XXP8_9HYPH</name>
<dbReference type="PANTHER" id="PTHR47637">
    <property type="entry name" value="CHAPERONE SURA"/>
    <property type="match status" value="1"/>
</dbReference>
<dbReference type="Proteomes" id="UP000183371">
    <property type="component" value="Unassembled WGS sequence"/>
</dbReference>
<evidence type="ECO:0000259" key="3">
    <source>
        <dbReference type="Pfam" id="PF09312"/>
    </source>
</evidence>
<keyword evidence="2" id="KW-0413">Isomerase</keyword>
<dbReference type="Pfam" id="PF09312">
    <property type="entry name" value="SurA_N"/>
    <property type="match status" value="1"/>
</dbReference>